<dbReference type="InterPro" id="IPR035595">
    <property type="entry name" value="UDP_glycos_trans_CS"/>
</dbReference>
<dbReference type="EnsemblPlants" id="Kaladp0607s0040.1.v1.1">
    <property type="protein sequence ID" value="Kaladp0607s0040.1.v1.1"/>
    <property type="gene ID" value="Kaladp0607s0040.v1.1"/>
</dbReference>
<dbReference type="Gene3D" id="3.40.50.2000">
    <property type="entry name" value="Glycogen Phosphorylase B"/>
    <property type="match status" value="2"/>
</dbReference>
<evidence type="ECO:0000256" key="1">
    <source>
        <dbReference type="ARBA" id="ARBA00009995"/>
    </source>
</evidence>
<protein>
    <recommendedName>
        <fullName evidence="5">Glycosyltransferase</fullName>
        <ecNumber evidence="5">2.4.1.-</ecNumber>
    </recommendedName>
</protein>
<evidence type="ECO:0000313" key="6">
    <source>
        <dbReference type="EnsemblPlants" id="Kaladp0607s0040.1.v1.1"/>
    </source>
</evidence>
<keyword evidence="7" id="KW-1185">Reference proteome</keyword>
<comment type="similarity">
    <text evidence="1 4">Belongs to the UDP-glycosyltransferase family.</text>
</comment>
<dbReference type="CDD" id="cd03784">
    <property type="entry name" value="GT1_Gtf-like"/>
    <property type="match status" value="1"/>
</dbReference>
<sequence>MGQWKAHDHKFHRRIYLSSTSLSRGERMVEETSETVSDQKPHAVCIPFPLQGHINPMLQLAKLLHHSGFHITFVNTARNHLRLLNSRPGPSGLPGFRFETVPDELLSASGDVAKDMASLCESTSRNCSVALRSLVAKLQERSVALPELAPPVTCVVADGVMTCAAGAAEELGVPLVLQWAIGVGAISASAHLDTLVDRGLIPLQESQLTNGHLERTTVDFIPGMKGIRLKDLPTLLRATSCDDIFFKFVRQENIGAFKASAVILNTLDALEPDVIEGLRKIYKNVLPVGPLHLAITRAIPRSSPLHSIGSSLWREEPECLPWLSSKAAASVIYVNYGSLAVMSPQQLIEFAWGLANSGSHFLWIIREDLVTGDAAVLPSEFAEEVKERGLLAGWCPQEEVLGHPAVGGFLTHCGWNSTVESLAAGVPMICWPFGADQQTNCWFSCGRWGVGVEMGADAERGEVEKLVREVMAGDKGKAMRSKAAYWKSLAEDAVSPTGSSTMNFKKLVNEILLSKAL</sequence>
<evidence type="ECO:0000256" key="4">
    <source>
        <dbReference type="RuleBase" id="RU003718"/>
    </source>
</evidence>
<evidence type="ECO:0000256" key="2">
    <source>
        <dbReference type="ARBA" id="ARBA00022676"/>
    </source>
</evidence>
<dbReference type="GO" id="GO:0080043">
    <property type="term" value="F:quercetin 3-O-glucosyltransferase activity"/>
    <property type="evidence" value="ECO:0007669"/>
    <property type="project" value="TreeGrafter"/>
</dbReference>
<dbReference type="AlphaFoldDB" id="A0A7N0VF30"/>
<dbReference type="FunFam" id="3.40.50.2000:FF:000065">
    <property type="entry name" value="Glycosyltransferase"/>
    <property type="match status" value="1"/>
</dbReference>
<dbReference type="OMA" id="FHRRIYL"/>
<dbReference type="FunFam" id="3.40.50.2000:FF:000027">
    <property type="entry name" value="Glycosyltransferase"/>
    <property type="match status" value="1"/>
</dbReference>
<dbReference type="EC" id="2.4.1.-" evidence="5"/>
<keyword evidence="3 4" id="KW-0808">Transferase</keyword>
<dbReference type="Gramene" id="Kaladp0607s0040.1.v1.1">
    <property type="protein sequence ID" value="Kaladp0607s0040.1.v1.1"/>
    <property type="gene ID" value="Kaladp0607s0040.v1.1"/>
</dbReference>
<evidence type="ECO:0000313" key="7">
    <source>
        <dbReference type="Proteomes" id="UP000594263"/>
    </source>
</evidence>
<name>A0A7N0VF30_KALFE</name>
<reference evidence="6" key="1">
    <citation type="submission" date="2021-01" db="UniProtKB">
        <authorList>
            <consortium name="EnsemblPlants"/>
        </authorList>
    </citation>
    <scope>IDENTIFICATION</scope>
</reference>
<dbReference type="GO" id="GO:0080044">
    <property type="term" value="F:quercetin 7-O-glucosyltransferase activity"/>
    <property type="evidence" value="ECO:0007669"/>
    <property type="project" value="TreeGrafter"/>
</dbReference>
<dbReference type="Proteomes" id="UP000594263">
    <property type="component" value="Unplaced"/>
</dbReference>
<dbReference type="InterPro" id="IPR002213">
    <property type="entry name" value="UDP_glucos_trans"/>
</dbReference>
<dbReference type="SUPFAM" id="SSF53756">
    <property type="entry name" value="UDP-Glycosyltransferase/glycogen phosphorylase"/>
    <property type="match status" value="1"/>
</dbReference>
<dbReference type="PROSITE" id="PS00375">
    <property type="entry name" value="UDPGT"/>
    <property type="match status" value="1"/>
</dbReference>
<evidence type="ECO:0000256" key="5">
    <source>
        <dbReference type="RuleBase" id="RU362057"/>
    </source>
</evidence>
<keyword evidence="2 4" id="KW-0328">Glycosyltransferase</keyword>
<dbReference type="PANTHER" id="PTHR11926">
    <property type="entry name" value="GLUCOSYL/GLUCURONOSYL TRANSFERASES"/>
    <property type="match status" value="1"/>
</dbReference>
<dbReference type="Pfam" id="PF00201">
    <property type="entry name" value="UDPGT"/>
    <property type="match status" value="1"/>
</dbReference>
<organism evidence="6 7">
    <name type="scientific">Kalanchoe fedtschenkoi</name>
    <name type="common">Lavender scallops</name>
    <name type="synonym">South American air plant</name>
    <dbReference type="NCBI Taxonomy" id="63787"/>
    <lineage>
        <taxon>Eukaryota</taxon>
        <taxon>Viridiplantae</taxon>
        <taxon>Streptophyta</taxon>
        <taxon>Embryophyta</taxon>
        <taxon>Tracheophyta</taxon>
        <taxon>Spermatophyta</taxon>
        <taxon>Magnoliopsida</taxon>
        <taxon>eudicotyledons</taxon>
        <taxon>Gunneridae</taxon>
        <taxon>Pentapetalae</taxon>
        <taxon>Saxifragales</taxon>
        <taxon>Crassulaceae</taxon>
        <taxon>Kalanchoe</taxon>
    </lineage>
</organism>
<dbReference type="PANTHER" id="PTHR11926:SF774">
    <property type="entry name" value="UDP-GLYCOSYLTRANSFERASE 85A1-RELATED"/>
    <property type="match status" value="1"/>
</dbReference>
<evidence type="ECO:0000256" key="3">
    <source>
        <dbReference type="ARBA" id="ARBA00022679"/>
    </source>
</evidence>
<proteinExistence type="inferred from homology"/>
<accession>A0A7N0VF30</accession>